<dbReference type="Proteomes" id="UP000274578">
    <property type="component" value="Chromosome 1"/>
</dbReference>
<evidence type="ECO:0000259" key="7">
    <source>
        <dbReference type="Pfam" id="PF00728"/>
    </source>
</evidence>
<protein>
    <recommendedName>
        <fullName evidence="3">beta-N-acetylhexosaminidase</fullName>
        <ecNumber evidence="3">3.2.1.52</ecNumber>
    </recommendedName>
</protein>
<reference evidence="9 10" key="1">
    <citation type="submission" date="2018-12" db="EMBL/GenBank/DDBJ databases">
        <authorList>
            <consortium name="Pathogen Informatics"/>
        </authorList>
    </citation>
    <scope>NUCLEOTIDE SEQUENCE [LARGE SCALE GENOMIC DNA]</scope>
    <source>
        <strain evidence="9 10">NCTC13071</strain>
    </source>
</reference>
<accession>A0A3S4UK51</accession>
<dbReference type="Pfam" id="PF02838">
    <property type="entry name" value="Glyco_hydro_20b"/>
    <property type="match status" value="1"/>
</dbReference>
<comment type="catalytic activity">
    <reaction evidence="1">
        <text>Hydrolysis of terminal non-reducing N-acetyl-D-hexosamine residues in N-acetyl-beta-D-hexosaminides.</text>
        <dbReference type="EC" id="3.2.1.52"/>
    </reaction>
</comment>
<evidence type="ECO:0000313" key="9">
    <source>
        <dbReference type="EMBL" id="VEH14213.1"/>
    </source>
</evidence>
<dbReference type="Gene3D" id="3.20.20.80">
    <property type="entry name" value="Glycosidases"/>
    <property type="match status" value="1"/>
</dbReference>
<keyword evidence="4 9" id="KW-0378">Hydrolase</keyword>
<dbReference type="GO" id="GO:0005975">
    <property type="term" value="P:carbohydrate metabolic process"/>
    <property type="evidence" value="ECO:0007669"/>
    <property type="project" value="InterPro"/>
</dbReference>
<name>A0A3S4UK51_9BACT</name>
<organism evidence="9 10">
    <name type="scientific">Segatella oris</name>
    <dbReference type="NCBI Taxonomy" id="28135"/>
    <lineage>
        <taxon>Bacteria</taxon>
        <taxon>Pseudomonadati</taxon>
        <taxon>Bacteroidota</taxon>
        <taxon>Bacteroidia</taxon>
        <taxon>Bacteroidales</taxon>
        <taxon>Prevotellaceae</taxon>
        <taxon>Segatella</taxon>
    </lineage>
</organism>
<evidence type="ECO:0000313" key="10">
    <source>
        <dbReference type="Proteomes" id="UP000274578"/>
    </source>
</evidence>
<dbReference type="InterPro" id="IPR015882">
    <property type="entry name" value="HEX_bac_N"/>
</dbReference>
<dbReference type="Gene3D" id="3.30.379.10">
    <property type="entry name" value="Chitobiase/beta-hexosaminidase domain 2-like"/>
    <property type="match status" value="1"/>
</dbReference>
<dbReference type="EC" id="3.2.1.52" evidence="3"/>
<keyword evidence="5 9" id="KW-0326">Glycosidase</keyword>
<feature type="domain" description="Beta-hexosaminidase bacterial type N-terminal" evidence="8">
    <location>
        <begin position="41"/>
        <end position="171"/>
    </location>
</feature>
<proteinExistence type="inferred from homology"/>
<evidence type="ECO:0000259" key="8">
    <source>
        <dbReference type="Pfam" id="PF02838"/>
    </source>
</evidence>
<dbReference type="GO" id="GO:0004563">
    <property type="term" value="F:beta-N-acetylhexosaminidase activity"/>
    <property type="evidence" value="ECO:0007669"/>
    <property type="project" value="UniProtKB-EC"/>
</dbReference>
<dbReference type="InterPro" id="IPR025705">
    <property type="entry name" value="Beta_hexosaminidase_sua/sub"/>
</dbReference>
<feature type="domain" description="Glycoside hydrolase family 20 catalytic" evidence="7">
    <location>
        <begin position="174"/>
        <end position="518"/>
    </location>
</feature>
<dbReference type="PRINTS" id="PR00738">
    <property type="entry name" value="GLHYDRLASE20"/>
</dbReference>
<dbReference type="InterPro" id="IPR029018">
    <property type="entry name" value="Hex-like_dom2"/>
</dbReference>
<evidence type="ECO:0000256" key="6">
    <source>
        <dbReference type="PIRSR" id="PIRSR625705-1"/>
    </source>
</evidence>
<evidence type="ECO:0000256" key="3">
    <source>
        <dbReference type="ARBA" id="ARBA00012663"/>
    </source>
</evidence>
<gene>
    <name evidence="9" type="primary">exo I_1</name>
    <name evidence="9" type="ORF">NCTC13071_00180</name>
</gene>
<dbReference type="CDD" id="cd06563">
    <property type="entry name" value="GH20_chitobiase-like"/>
    <property type="match status" value="1"/>
</dbReference>
<dbReference type="InterPro" id="IPR017853">
    <property type="entry name" value="GH"/>
</dbReference>
<evidence type="ECO:0000256" key="1">
    <source>
        <dbReference type="ARBA" id="ARBA00001231"/>
    </source>
</evidence>
<feature type="active site" description="Proton donor" evidence="6">
    <location>
        <position position="348"/>
    </location>
</feature>
<comment type="similarity">
    <text evidence="2">Belongs to the glycosyl hydrolase 20 family.</text>
</comment>
<dbReference type="PANTHER" id="PTHR22600:SF57">
    <property type="entry name" value="BETA-N-ACETYLHEXOSAMINIDASE"/>
    <property type="match status" value="1"/>
</dbReference>
<dbReference type="SUPFAM" id="SSF51445">
    <property type="entry name" value="(Trans)glycosidases"/>
    <property type="match status" value="1"/>
</dbReference>
<dbReference type="Pfam" id="PF00728">
    <property type="entry name" value="Glyco_hydro_20"/>
    <property type="match status" value="1"/>
</dbReference>
<dbReference type="AlphaFoldDB" id="A0A3S4UK51"/>
<dbReference type="SUPFAM" id="SSF55545">
    <property type="entry name" value="beta-N-acetylhexosaminidase-like domain"/>
    <property type="match status" value="1"/>
</dbReference>
<evidence type="ECO:0000256" key="4">
    <source>
        <dbReference type="ARBA" id="ARBA00022801"/>
    </source>
</evidence>
<evidence type="ECO:0000256" key="5">
    <source>
        <dbReference type="ARBA" id="ARBA00023295"/>
    </source>
</evidence>
<sequence>MSWRIIQKMPRIANLDEMKSYVKLGVIVLLVACFSFETHAQNIIPKPQSIVKGKGTLASSQLEGIMSNLNGKDIALLKDYIPQSISQELNTKKKRSVHKDSGCFLQLVCTGTPRQAQMAADSVRLQGYNLSISDHGVKIEALTPMGLFYGLQTLRQLEENGKFPYVTITDQPKYPYRGIMIDCSRHFFPIDVLKKQLDAMAYYKFDRFHWHLVDGGGWRLEIKKYPRLTEETAYRTQEDWEKWWNNGDRTFCRKEAPGAYGGYYTQDEVRDLLAYAAARHITVIPEIEMPGHSNEVLWAYPELACGGKVHGQSDFCVGKDSTYQFLKDVLMEVMALFPSSYIHIGGDEAERKTWATCTDCQREMQANGLNTTAELQGHFTENIEQFLNSHGRRLMGWDEIMEGKLAPNAAVMSWRGFKAGLEAARKGHPVVMTPGEYCYLDMYQDAPMTQPKAQGGFVTLEKTYGYEPLPDSCRTPQTEAFVEGLQGNVWTEYISTPQHLEYMLYPRALALAEIGWTNGPKDYAKFRKRALHAVAFLQQKGYNTFDLPHEIGERKEFVSGINHEALNKRVTYLSKYAPKYRAEGDSTLTNGRGGNWGYIEGRWQGFIDPKGVEVIIDMEKVTDIKDIEINFMQQPASMIYTPASVQIGVSAGGKDYVEIDKTTCDIQPSAGYLIYPYRWKGHAKGRYVHIKAQLHEPDSWLFTDEIIINRK</sequence>
<dbReference type="GO" id="GO:0016020">
    <property type="term" value="C:membrane"/>
    <property type="evidence" value="ECO:0007669"/>
    <property type="project" value="TreeGrafter"/>
</dbReference>
<dbReference type="GO" id="GO:0030203">
    <property type="term" value="P:glycosaminoglycan metabolic process"/>
    <property type="evidence" value="ECO:0007669"/>
    <property type="project" value="TreeGrafter"/>
</dbReference>
<dbReference type="PANTHER" id="PTHR22600">
    <property type="entry name" value="BETA-HEXOSAMINIDASE"/>
    <property type="match status" value="1"/>
</dbReference>
<dbReference type="KEGG" id="poc:NCTC13071_00180"/>
<dbReference type="EMBL" id="LR134384">
    <property type="protein sequence ID" value="VEH14213.1"/>
    <property type="molecule type" value="Genomic_DNA"/>
</dbReference>
<evidence type="ECO:0000256" key="2">
    <source>
        <dbReference type="ARBA" id="ARBA00006285"/>
    </source>
</evidence>
<dbReference type="InterPro" id="IPR015883">
    <property type="entry name" value="Glyco_hydro_20_cat"/>
</dbReference>